<organism evidence="1 2">
    <name type="scientific">Autumnicola musiva</name>
    <dbReference type="NCBI Taxonomy" id="3075589"/>
    <lineage>
        <taxon>Bacteria</taxon>
        <taxon>Pseudomonadati</taxon>
        <taxon>Bacteroidota</taxon>
        <taxon>Flavobacteriia</taxon>
        <taxon>Flavobacteriales</taxon>
        <taxon>Flavobacteriaceae</taxon>
        <taxon>Autumnicola</taxon>
    </lineage>
</organism>
<proteinExistence type="predicted"/>
<keyword evidence="2" id="KW-1185">Reference proteome</keyword>
<reference evidence="1 2" key="1">
    <citation type="submission" date="2023-09" db="EMBL/GenBank/DDBJ databases">
        <authorList>
            <person name="Rey-Velasco X."/>
        </authorList>
    </citation>
    <scope>NUCLEOTIDE SEQUENCE [LARGE SCALE GENOMIC DNA]</scope>
    <source>
        <strain evidence="1 2">F117</strain>
    </source>
</reference>
<evidence type="ECO:0000313" key="1">
    <source>
        <dbReference type="EMBL" id="MDT0678336.1"/>
    </source>
</evidence>
<name>A0ABU3DA41_9FLAO</name>
<dbReference type="Proteomes" id="UP001262582">
    <property type="component" value="Unassembled WGS sequence"/>
</dbReference>
<accession>A0ABU3DA41</accession>
<dbReference type="EMBL" id="JAVRHK010000019">
    <property type="protein sequence ID" value="MDT0678336.1"/>
    <property type="molecule type" value="Genomic_DNA"/>
</dbReference>
<sequence>MKNIISLSQYKKEINSLSFMILFICSVLISCGEKKVESADEANAKSYTEGSSRLDKLQILQSDQVPAAYFFRDAEQIGRQPSTTWEEWYPAFSSLMGIEGKALKEEVTVGDFEQVREYFDRLKELHPNQAELIHLCGRGRDPHLAREPFFAGHWAYYVGATVEQDLPAKNGVMEIKVSDVDLFNLNVGPKGREANEDIGLCRLDANGGPDWNYSEQVKLLDIDYDRGTIKVERGSYGTKPISFDADNAYAAAHVYEGPGGAISNNLRWYYNYSTLSPRDKNGKQAGEVFAQQIADWFDKEGLLEHFDGVEFDVLHHVPVAKSKGRGMDLDADGKPDGGVFDGKQTYGIGAINFLIELRKLLGEDRLIMADNDKWFHQRSVGILNGTEHEKFPTGGDEEEFNDWGGGINRLLFWKENSRAPIFNYIKSKPDDKRMADIRLAFAAAVICDAGISMTIPSGRTELGEDVFVWDELRKGKEKELGWLGKAIGPIQRLAIKKPNLLSASALDQKITSSNSSVKVEDGVITLSKKKDGQEYLKFEINDINTEGQDLFVTATVSGETMAGYPKETARLMHVEVSGGIQASDEDNFMKNMTLIQDMQFERILENMALIHEKPFDAGFYYREFNNPASIIFNFEGDELVTISNLAVYAAPDVIVRKFEGGMVIANPAAHEVEVDVNKIWPGERFRRLKGSADQAPDINNGEEVDGNIKIGKLDGIFLVRT</sequence>
<gene>
    <name evidence="1" type="ORF">RM539_17270</name>
</gene>
<protein>
    <submittedName>
        <fullName evidence="1">Uncharacterized protein</fullName>
    </submittedName>
</protein>
<evidence type="ECO:0000313" key="2">
    <source>
        <dbReference type="Proteomes" id="UP001262582"/>
    </source>
</evidence>
<comment type="caution">
    <text evidence="1">The sequence shown here is derived from an EMBL/GenBank/DDBJ whole genome shotgun (WGS) entry which is preliminary data.</text>
</comment>
<dbReference type="RefSeq" id="WP_311504671.1">
    <property type="nucleotide sequence ID" value="NZ_JAVRHK010000019.1"/>
</dbReference>
<dbReference type="PROSITE" id="PS51257">
    <property type="entry name" value="PROKAR_LIPOPROTEIN"/>
    <property type="match status" value="1"/>
</dbReference>